<keyword evidence="2" id="KW-0804">Transcription</keyword>
<evidence type="ECO:0000256" key="2">
    <source>
        <dbReference type="ARBA" id="ARBA00023163"/>
    </source>
</evidence>
<gene>
    <name evidence="4" type="ORF">GCM10009836_56850</name>
</gene>
<dbReference type="Pfam" id="PF08279">
    <property type="entry name" value="HTH_11"/>
    <property type="match status" value="1"/>
</dbReference>
<accession>A0ABN2NHD4</accession>
<comment type="caution">
    <text evidence="4">The sequence shown here is derived from an EMBL/GenBank/DDBJ whole genome shotgun (WGS) entry which is preliminary data.</text>
</comment>
<dbReference type="InterPro" id="IPR013196">
    <property type="entry name" value="HTH_11"/>
</dbReference>
<keyword evidence="1" id="KW-0805">Transcription regulation</keyword>
<dbReference type="InterPro" id="IPR026881">
    <property type="entry name" value="WYL_dom"/>
</dbReference>
<proteinExistence type="predicted"/>
<dbReference type="Pfam" id="PF25583">
    <property type="entry name" value="WCX"/>
    <property type="match status" value="1"/>
</dbReference>
<dbReference type="InterPro" id="IPR051534">
    <property type="entry name" value="CBASS_pafABC_assoc_protein"/>
</dbReference>
<dbReference type="InterPro" id="IPR036388">
    <property type="entry name" value="WH-like_DNA-bd_sf"/>
</dbReference>
<dbReference type="PIRSF" id="PIRSF016838">
    <property type="entry name" value="PafC"/>
    <property type="match status" value="1"/>
</dbReference>
<name>A0ABN2NHD4_9PSEU</name>
<dbReference type="InterPro" id="IPR001034">
    <property type="entry name" value="DeoR_HTH"/>
</dbReference>
<dbReference type="PROSITE" id="PS52050">
    <property type="entry name" value="WYL"/>
    <property type="match status" value="1"/>
</dbReference>
<dbReference type="EMBL" id="BAAAQK010000024">
    <property type="protein sequence ID" value="GAA1868952.1"/>
    <property type="molecule type" value="Genomic_DNA"/>
</dbReference>
<organism evidence="4 5">
    <name type="scientific">Pseudonocardia ailaonensis</name>
    <dbReference type="NCBI Taxonomy" id="367279"/>
    <lineage>
        <taxon>Bacteria</taxon>
        <taxon>Bacillati</taxon>
        <taxon>Actinomycetota</taxon>
        <taxon>Actinomycetes</taxon>
        <taxon>Pseudonocardiales</taxon>
        <taxon>Pseudonocardiaceae</taxon>
        <taxon>Pseudonocardia</taxon>
    </lineage>
</organism>
<dbReference type="Gene3D" id="1.10.10.10">
    <property type="entry name" value="Winged helix-like DNA-binding domain superfamily/Winged helix DNA-binding domain"/>
    <property type="match status" value="1"/>
</dbReference>
<evidence type="ECO:0000313" key="5">
    <source>
        <dbReference type="Proteomes" id="UP001500449"/>
    </source>
</evidence>
<evidence type="ECO:0000256" key="1">
    <source>
        <dbReference type="ARBA" id="ARBA00023015"/>
    </source>
</evidence>
<dbReference type="SUPFAM" id="SSF46785">
    <property type="entry name" value="Winged helix' DNA-binding domain"/>
    <property type="match status" value="1"/>
</dbReference>
<dbReference type="InterPro" id="IPR028349">
    <property type="entry name" value="PafC-like"/>
</dbReference>
<dbReference type="Pfam" id="PF13280">
    <property type="entry name" value="WYL"/>
    <property type="match status" value="1"/>
</dbReference>
<dbReference type="InterPro" id="IPR036390">
    <property type="entry name" value="WH_DNA-bd_sf"/>
</dbReference>
<evidence type="ECO:0000259" key="3">
    <source>
        <dbReference type="PROSITE" id="PS51000"/>
    </source>
</evidence>
<dbReference type="InterPro" id="IPR057727">
    <property type="entry name" value="WCX_dom"/>
</dbReference>
<dbReference type="PANTHER" id="PTHR34580">
    <property type="match status" value="1"/>
</dbReference>
<dbReference type="PANTHER" id="PTHR34580:SF1">
    <property type="entry name" value="PROTEIN PAFC"/>
    <property type="match status" value="1"/>
</dbReference>
<reference evidence="4 5" key="1">
    <citation type="journal article" date="2019" name="Int. J. Syst. Evol. Microbiol.">
        <title>The Global Catalogue of Microorganisms (GCM) 10K type strain sequencing project: providing services to taxonomists for standard genome sequencing and annotation.</title>
        <authorList>
            <consortium name="The Broad Institute Genomics Platform"/>
            <consortium name="The Broad Institute Genome Sequencing Center for Infectious Disease"/>
            <person name="Wu L."/>
            <person name="Ma J."/>
        </authorList>
    </citation>
    <scope>NUCLEOTIDE SEQUENCE [LARGE SCALE GENOMIC DNA]</scope>
    <source>
        <strain evidence="4 5">JCM 16009</strain>
    </source>
</reference>
<evidence type="ECO:0000313" key="4">
    <source>
        <dbReference type="EMBL" id="GAA1868952.1"/>
    </source>
</evidence>
<feature type="domain" description="HTH deoR-type" evidence="3">
    <location>
        <begin position="2"/>
        <end position="61"/>
    </location>
</feature>
<sequence length="338" mass="36379">MRADRLLSLVLLLRHRGRMTAPELAAELEVSTRTVLRDVEALSTAGIPVYAERGRHGGFALLPGFSTDLTGLTPDEAVALLTSPARATSDALGLGSAFSSAIRKVVAAMPEGARVAATDAAGRVLVRRSGWLYEAAAPGSHLAVVQRAVLAGHRLRLGYRSREASLSGTGQPRERVIDPIGLVEAAGQWYLLALHDGADRTYRISRITTAEELAEPARRPSGVDLEELWERRRERFRATLPGVVVRVRVREERLAELAGTALYPIPDVPAPALDGWVEVDARFADLHHAAAVVWSLAPDVEALDPPEVISTLRTRARQVLAAHDHSEGDGGGGRTALR</sequence>
<dbReference type="RefSeq" id="WP_344423772.1">
    <property type="nucleotide sequence ID" value="NZ_BAAAQK010000024.1"/>
</dbReference>
<dbReference type="PROSITE" id="PS51000">
    <property type="entry name" value="HTH_DEOR_2"/>
    <property type="match status" value="1"/>
</dbReference>
<protein>
    <submittedName>
        <fullName evidence="4">YafY family protein</fullName>
    </submittedName>
</protein>
<keyword evidence="5" id="KW-1185">Reference proteome</keyword>
<dbReference type="Proteomes" id="UP001500449">
    <property type="component" value="Unassembled WGS sequence"/>
</dbReference>